<organism evidence="1 2">
    <name type="scientific">Globisporangium ultimum (strain ATCC 200006 / CBS 805.95 / DAOM BR144)</name>
    <name type="common">Pythium ultimum</name>
    <dbReference type="NCBI Taxonomy" id="431595"/>
    <lineage>
        <taxon>Eukaryota</taxon>
        <taxon>Sar</taxon>
        <taxon>Stramenopiles</taxon>
        <taxon>Oomycota</taxon>
        <taxon>Peronosporomycetes</taxon>
        <taxon>Pythiales</taxon>
        <taxon>Pythiaceae</taxon>
        <taxon>Globisporangium</taxon>
    </lineage>
</organism>
<reference evidence="2" key="1">
    <citation type="journal article" date="2010" name="Genome Biol.">
        <title>Genome sequence of the necrotrophic plant pathogen Pythium ultimum reveals original pathogenicity mechanisms and effector repertoire.</title>
        <authorList>
            <person name="Levesque C.A."/>
            <person name="Brouwer H."/>
            <person name="Cano L."/>
            <person name="Hamilton J.P."/>
            <person name="Holt C."/>
            <person name="Huitema E."/>
            <person name="Raffaele S."/>
            <person name="Robideau G.P."/>
            <person name="Thines M."/>
            <person name="Win J."/>
            <person name="Zerillo M.M."/>
            <person name="Beakes G.W."/>
            <person name="Boore J.L."/>
            <person name="Busam D."/>
            <person name="Dumas B."/>
            <person name="Ferriera S."/>
            <person name="Fuerstenberg S.I."/>
            <person name="Gachon C.M."/>
            <person name="Gaulin E."/>
            <person name="Govers F."/>
            <person name="Grenville-Briggs L."/>
            <person name="Horner N."/>
            <person name="Hostetler J."/>
            <person name="Jiang R.H."/>
            <person name="Johnson J."/>
            <person name="Krajaejun T."/>
            <person name="Lin H."/>
            <person name="Meijer H.J."/>
            <person name="Moore B."/>
            <person name="Morris P."/>
            <person name="Phuntmart V."/>
            <person name="Puiu D."/>
            <person name="Shetty J."/>
            <person name="Stajich J.E."/>
            <person name="Tripathy S."/>
            <person name="Wawra S."/>
            <person name="van West P."/>
            <person name="Whitty B.R."/>
            <person name="Coutinho P.M."/>
            <person name="Henrissat B."/>
            <person name="Martin F."/>
            <person name="Thomas P.D."/>
            <person name="Tyler B.M."/>
            <person name="De Vries R.P."/>
            <person name="Kamoun S."/>
            <person name="Yandell M."/>
            <person name="Tisserat N."/>
            <person name="Buell C.R."/>
        </authorList>
    </citation>
    <scope>NUCLEOTIDE SEQUENCE</scope>
    <source>
        <strain evidence="2">DAOM:BR144</strain>
    </source>
</reference>
<accession>K3WI32</accession>
<dbReference type="eggNOG" id="ENOG502SD0Q">
    <property type="taxonomic scope" value="Eukaryota"/>
</dbReference>
<evidence type="ECO:0000313" key="2">
    <source>
        <dbReference type="Proteomes" id="UP000019132"/>
    </source>
</evidence>
<keyword evidence="2" id="KW-1185">Reference proteome</keyword>
<dbReference type="HOGENOM" id="CLU_2215179_0_0_1"/>
<evidence type="ECO:0000313" key="1">
    <source>
        <dbReference type="EnsemblProtists" id="PYU1_T004624"/>
    </source>
</evidence>
<dbReference type="InParanoid" id="K3WI32"/>
<dbReference type="Proteomes" id="UP000019132">
    <property type="component" value="Unassembled WGS sequence"/>
</dbReference>
<dbReference type="AlphaFoldDB" id="K3WI32"/>
<reference evidence="2" key="2">
    <citation type="submission" date="2010-04" db="EMBL/GenBank/DDBJ databases">
        <authorList>
            <person name="Buell R."/>
            <person name="Hamilton J."/>
            <person name="Hostetler J."/>
        </authorList>
    </citation>
    <scope>NUCLEOTIDE SEQUENCE [LARGE SCALE GENOMIC DNA]</scope>
    <source>
        <strain evidence="2">DAOM:BR144</strain>
    </source>
</reference>
<protein>
    <submittedName>
        <fullName evidence="1">Uncharacterized protein</fullName>
    </submittedName>
</protein>
<dbReference type="EnsemblProtists" id="PYU1_T004624">
    <property type="protein sequence ID" value="PYU1_T004624"/>
    <property type="gene ID" value="PYU1_G004613"/>
</dbReference>
<name>K3WI32_GLOUD</name>
<dbReference type="VEuPathDB" id="FungiDB:PYU1_G004613"/>
<reference evidence="1" key="3">
    <citation type="submission" date="2015-02" db="UniProtKB">
        <authorList>
            <consortium name="EnsemblProtists"/>
        </authorList>
    </citation>
    <scope>IDENTIFICATION</scope>
    <source>
        <strain evidence="1">DAOM BR144</strain>
    </source>
</reference>
<proteinExistence type="predicted"/>
<sequence length="104" mass="11066">MLLHQMLRHAAPLRASVRAFATEASESTAAVAPAAKSSGSSFVQRLTAFTVGFAVAGAIGLVQLNEDVEKSTQEIQKSISSLKSDVIAQNAALVKRIEQLEKRD</sequence>
<dbReference type="EMBL" id="GL376631">
    <property type="status" value="NOT_ANNOTATED_CDS"/>
    <property type="molecule type" value="Genomic_DNA"/>
</dbReference>
<dbReference type="OMA" id="SFMQRIM"/>